<accession>A0A1Y2EL78</accession>
<keyword evidence="7 11" id="KW-0407">Ion channel</keyword>
<evidence type="ECO:0000313" key="12">
    <source>
        <dbReference type="Proteomes" id="UP000193920"/>
    </source>
</evidence>
<feature type="transmembrane region" description="Helical" evidence="9">
    <location>
        <begin position="63"/>
        <end position="80"/>
    </location>
</feature>
<feature type="transmembrane region" description="Helical" evidence="9">
    <location>
        <begin position="142"/>
        <end position="165"/>
    </location>
</feature>
<dbReference type="EMBL" id="MCOG01000040">
    <property type="protein sequence ID" value="ORY72312.1"/>
    <property type="molecule type" value="Genomic_DNA"/>
</dbReference>
<dbReference type="PANTHER" id="PTHR11003">
    <property type="entry name" value="POTASSIUM CHANNEL, SUBFAMILY K"/>
    <property type="match status" value="1"/>
</dbReference>
<dbReference type="OrthoDB" id="297496at2759"/>
<evidence type="ECO:0000256" key="2">
    <source>
        <dbReference type="ARBA" id="ARBA00022448"/>
    </source>
</evidence>
<reference evidence="11 12" key="1">
    <citation type="submission" date="2016-08" db="EMBL/GenBank/DDBJ databases">
        <title>A Parts List for Fungal Cellulosomes Revealed by Comparative Genomics.</title>
        <authorList>
            <consortium name="DOE Joint Genome Institute"/>
            <person name="Haitjema C.H."/>
            <person name="Gilmore S.P."/>
            <person name="Henske J.K."/>
            <person name="Solomon K.V."/>
            <person name="De Groot R."/>
            <person name="Kuo A."/>
            <person name="Mondo S.J."/>
            <person name="Salamov A.A."/>
            <person name="Labutti K."/>
            <person name="Zhao Z."/>
            <person name="Chiniquy J."/>
            <person name="Barry K."/>
            <person name="Brewer H.M."/>
            <person name="Purvine S.O."/>
            <person name="Wright A.T."/>
            <person name="Boxma B."/>
            <person name="Van Alen T."/>
            <person name="Hackstein J.H."/>
            <person name="Baker S.E."/>
            <person name="Grigoriev I.V."/>
            <person name="O'Malley M.A."/>
        </authorList>
    </citation>
    <scope>NUCLEOTIDE SEQUENCE [LARGE SCALE GENOMIC DNA]</scope>
    <source>
        <strain evidence="11 12">G1</strain>
    </source>
</reference>
<keyword evidence="2" id="KW-0813">Transport</keyword>
<evidence type="ECO:0000256" key="7">
    <source>
        <dbReference type="ARBA" id="ARBA00023303"/>
    </source>
</evidence>
<evidence type="ECO:0000256" key="8">
    <source>
        <dbReference type="SAM" id="MobiDB-lite"/>
    </source>
</evidence>
<dbReference type="GO" id="GO:0022841">
    <property type="term" value="F:potassium ion leak channel activity"/>
    <property type="evidence" value="ECO:0007669"/>
    <property type="project" value="TreeGrafter"/>
</dbReference>
<protein>
    <submittedName>
        <fullName evidence="11">Voltage-gated potassium channel</fullName>
    </submittedName>
</protein>
<evidence type="ECO:0000256" key="3">
    <source>
        <dbReference type="ARBA" id="ARBA00022692"/>
    </source>
</evidence>
<evidence type="ECO:0000256" key="4">
    <source>
        <dbReference type="ARBA" id="ARBA00022989"/>
    </source>
</evidence>
<organism evidence="11 12">
    <name type="scientific">Neocallimastix californiae</name>
    <dbReference type="NCBI Taxonomy" id="1754190"/>
    <lineage>
        <taxon>Eukaryota</taxon>
        <taxon>Fungi</taxon>
        <taxon>Fungi incertae sedis</taxon>
        <taxon>Chytridiomycota</taxon>
        <taxon>Chytridiomycota incertae sedis</taxon>
        <taxon>Neocallimastigomycetes</taxon>
        <taxon>Neocallimastigales</taxon>
        <taxon>Neocallimastigaceae</taxon>
        <taxon>Neocallimastix</taxon>
    </lineage>
</organism>
<dbReference type="InterPro" id="IPR013099">
    <property type="entry name" value="K_chnl_dom"/>
</dbReference>
<dbReference type="GO" id="GO:0030322">
    <property type="term" value="P:stabilization of membrane potential"/>
    <property type="evidence" value="ECO:0007669"/>
    <property type="project" value="TreeGrafter"/>
</dbReference>
<keyword evidence="12" id="KW-1185">Reference proteome</keyword>
<evidence type="ECO:0000313" key="11">
    <source>
        <dbReference type="EMBL" id="ORY72312.1"/>
    </source>
</evidence>
<keyword evidence="5" id="KW-0406">Ion transport</keyword>
<dbReference type="STRING" id="1754190.A0A1Y2EL78"/>
<dbReference type="SUPFAM" id="SSF81324">
    <property type="entry name" value="Voltage-gated potassium channels"/>
    <property type="match status" value="2"/>
</dbReference>
<evidence type="ECO:0000256" key="9">
    <source>
        <dbReference type="SAM" id="Phobius"/>
    </source>
</evidence>
<feature type="transmembrane region" description="Helical" evidence="9">
    <location>
        <begin position="282"/>
        <end position="306"/>
    </location>
</feature>
<feature type="transmembrane region" description="Helical" evidence="9">
    <location>
        <begin position="228"/>
        <end position="246"/>
    </location>
</feature>
<feature type="compositionally biased region" description="Low complexity" evidence="8">
    <location>
        <begin position="340"/>
        <end position="354"/>
    </location>
</feature>
<feature type="transmembrane region" description="Helical" evidence="9">
    <location>
        <begin position="587"/>
        <end position="608"/>
    </location>
</feature>
<feature type="compositionally biased region" description="Low complexity" evidence="8">
    <location>
        <begin position="32"/>
        <end position="45"/>
    </location>
</feature>
<keyword evidence="3 9" id="KW-0812">Transmembrane</keyword>
<keyword evidence="6 9" id="KW-0472">Membrane</keyword>
<feature type="transmembrane region" description="Helical" evidence="9">
    <location>
        <begin position="614"/>
        <end position="640"/>
    </location>
</feature>
<gene>
    <name evidence="11" type="ORF">LY90DRAFT_503839</name>
</gene>
<dbReference type="GO" id="GO:0005886">
    <property type="term" value="C:plasma membrane"/>
    <property type="evidence" value="ECO:0007669"/>
    <property type="project" value="TreeGrafter"/>
</dbReference>
<evidence type="ECO:0000256" key="1">
    <source>
        <dbReference type="ARBA" id="ARBA00004141"/>
    </source>
</evidence>
<feature type="region of interest" description="Disordered" evidence="8">
    <location>
        <begin position="32"/>
        <end position="51"/>
    </location>
</feature>
<evidence type="ECO:0000256" key="5">
    <source>
        <dbReference type="ARBA" id="ARBA00023065"/>
    </source>
</evidence>
<feature type="compositionally biased region" description="Basic and acidic residues" evidence="8">
    <location>
        <begin position="666"/>
        <end position="683"/>
    </location>
</feature>
<dbReference type="Proteomes" id="UP000193920">
    <property type="component" value="Unassembled WGS sequence"/>
</dbReference>
<feature type="compositionally biased region" description="Basic residues" evidence="8">
    <location>
        <begin position="684"/>
        <end position="699"/>
    </location>
</feature>
<feature type="transmembrane region" description="Helical" evidence="9">
    <location>
        <begin position="100"/>
        <end position="121"/>
    </location>
</feature>
<feature type="transmembrane region" description="Helical" evidence="9">
    <location>
        <begin position="181"/>
        <end position="199"/>
    </location>
</feature>
<feature type="region of interest" description="Disordered" evidence="8">
    <location>
        <begin position="666"/>
        <end position="699"/>
    </location>
</feature>
<comment type="caution">
    <text evidence="11">The sequence shown here is derived from an EMBL/GenBank/DDBJ whole genome shotgun (WGS) entry which is preliminary data.</text>
</comment>
<dbReference type="PANTHER" id="PTHR11003:SF291">
    <property type="entry name" value="IP11374P"/>
    <property type="match status" value="1"/>
</dbReference>
<dbReference type="InterPro" id="IPR003280">
    <property type="entry name" value="2pore_dom_K_chnl"/>
</dbReference>
<sequence>MATEIDILNSDINEQTNYNSINNNREDLIQNNKNNIGNGNNNNNITPNPLSISKSREKRMTKLLIVGLILPFSVLLNIQSSEIPAWYKKKTKEPIYFPSSVVWVRIFGQFAGTIATIALLLKSVHIGSSFTILKWRLYKKHRGVIMIIGAIVQCLCSMFILFYYYENYRNYSNDYVPAGEVSYFTISSIVLSFFSAVLLSKDANKRNRIFRQSGQKPKNRLSYMQRQLIVLEIVVILYIIIGGLIYSKLEGWTFNDAVYFSIITLMTCGTGDYSPNSFAGRLILIIYAIPGILLTAYTVYSIYSVISEIIYAKVYKDFTRFINVSNDIFFQNLLKHDKTNANSNENKNNTQNPTQLSIGNGNNDHEINVPSTSVNDKLSECNDDLGFTTFDSITDSNIYEEPSSYLDKKNNNISTSDDSNNNEYVSILANPAVYSSSNEDESVSENSELGQLIHHHRNNKDKNAPIYSTIGPNMSSIVSPVQLPQKNYSSILSDYHRYSRYGYSYYSSEDIENKTSLLNQSSFSNEVDGGSNNHSRRKTFMLARRNTFNINQSNVQEMQIYSNSDKEIEIDTEKVLKQTHDLNIRQLKLSLGVLILIIVVLSIIYSWIEHWTFFEAVYFCFVNLCTIAVPSTTWLGTVLFELATGRWEVYIEKTDLEDELMKNNFDHRNMKGRNNRSDNDKGRNKLKRRNKGKRKKLEN</sequence>
<name>A0A1Y2EL78_9FUNG</name>
<dbReference type="GO" id="GO:0015271">
    <property type="term" value="F:outward rectifier potassium channel activity"/>
    <property type="evidence" value="ECO:0007669"/>
    <property type="project" value="TreeGrafter"/>
</dbReference>
<proteinExistence type="predicted"/>
<evidence type="ECO:0000259" key="10">
    <source>
        <dbReference type="Pfam" id="PF07885"/>
    </source>
</evidence>
<dbReference type="Pfam" id="PF07885">
    <property type="entry name" value="Ion_trans_2"/>
    <property type="match status" value="1"/>
</dbReference>
<evidence type="ECO:0000256" key="6">
    <source>
        <dbReference type="ARBA" id="ARBA00023136"/>
    </source>
</evidence>
<comment type="subcellular location">
    <subcellularLocation>
        <location evidence="1">Membrane</location>
        <topology evidence="1">Multi-pass membrane protein</topology>
    </subcellularLocation>
</comment>
<keyword evidence="4 9" id="KW-1133">Transmembrane helix</keyword>
<feature type="region of interest" description="Disordered" evidence="8">
    <location>
        <begin position="340"/>
        <end position="374"/>
    </location>
</feature>
<dbReference type="AlphaFoldDB" id="A0A1Y2EL78"/>
<dbReference type="Gene3D" id="1.10.287.70">
    <property type="match status" value="2"/>
</dbReference>
<feature type="domain" description="Potassium channel" evidence="10">
    <location>
        <begin position="234"/>
        <end position="306"/>
    </location>
</feature>